<dbReference type="SUPFAM" id="SSF142906">
    <property type="entry name" value="YjbR-like"/>
    <property type="match status" value="1"/>
</dbReference>
<sequence length="105" mass="11875">MITSESFSQLALSLPGTESAPHFDRTAFKVVKKRIFATLHEKSKTANLVLSLDEQRAFCEYDSVSIYPVPNKWGEKGWTTFDLQRVAKDVIFEALNSAYSDVVKQ</sequence>
<dbReference type="Pfam" id="PF04237">
    <property type="entry name" value="YjbR"/>
    <property type="match status" value="1"/>
</dbReference>
<gene>
    <name evidence="1" type="ORF">SAMN04489724_4545</name>
</gene>
<name>A0A1I7DXJ5_9BACT</name>
<dbReference type="STRING" id="305507.SAMN04489724_4545"/>
<dbReference type="Proteomes" id="UP000199673">
    <property type="component" value="Unassembled WGS sequence"/>
</dbReference>
<protein>
    <submittedName>
        <fullName evidence="1">YjbR protein</fullName>
    </submittedName>
</protein>
<accession>A0A1I7DXJ5</accession>
<dbReference type="AlphaFoldDB" id="A0A1I7DXJ5"/>
<proteinExistence type="predicted"/>
<dbReference type="RefSeq" id="WP_091697644.1">
    <property type="nucleotide sequence ID" value="NZ_FPBF01000008.1"/>
</dbReference>
<evidence type="ECO:0000313" key="1">
    <source>
        <dbReference type="EMBL" id="SFU16373.1"/>
    </source>
</evidence>
<dbReference type="Gene3D" id="3.90.1150.30">
    <property type="match status" value="1"/>
</dbReference>
<dbReference type="InterPro" id="IPR058532">
    <property type="entry name" value="YjbR/MT2646/Rv2570-like"/>
</dbReference>
<keyword evidence="2" id="KW-1185">Reference proteome</keyword>
<dbReference type="OrthoDB" id="277063at2"/>
<dbReference type="InterPro" id="IPR038056">
    <property type="entry name" value="YjbR-like_sf"/>
</dbReference>
<organism evidence="1 2">
    <name type="scientific">Algoriphagus locisalis</name>
    <dbReference type="NCBI Taxonomy" id="305507"/>
    <lineage>
        <taxon>Bacteria</taxon>
        <taxon>Pseudomonadati</taxon>
        <taxon>Bacteroidota</taxon>
        <taxon>Cytophagia</taxon>
        <taxon>Cytophagales</taxon>
        <taxon>Cyclobacteriaceae</taxon>
        <taxon>Algoriphagus</taxon>
    </lineage>
</organism>
<dbReference type="EMBL" id="FPBF01000008">
    <property type="protein sequence ID" value="SFU16373.1"/>
    <property type="molecule type" value="Genomic_DNA"/>
</dbReference>
<reference evidence="2" key="1">
    <citation type="submission" date="2016-10" db="EMBL/GenBank/DDBJ databases">
        <authorList>
            <person name="Varghese N."/>
            <person name="Submissions S."/>
        </authorList>
    </citation>
    <scope>NUCLEOTIDE SEQUENCE [LARGE SCALE GENOMIC DNA]</scope>
    <source>
        <strain evidence="2">DSM 23445</strain>
    </source>
</reference>
<evidence type="ECO:0000313" key="2">
    <source>
        <dbReference type="Proteomes" id="UP000199673"/>
    </source>
</evidence>